<dbReference type="Proteomes" id="UP000324748">
    <property type="component" value="Unassembled WGS sequence"/>
</dbReference>
<keyword evidence="3" id="KW-1185">Reference proteome</keyword>
<sequence length="106" mass="11386">MEHSIGRNGSDLRRIHRGHPRGAFRSVGLSTPRGKTTSQSQGCRCLVEASSSTGEVKLADFGFSGQLTATMTKKSEHLLGCHLKLSINLVTILKRASDSLVSPPLN</sequence>
<evidence type="ECO:0000256" key="1">
    <source>
        <dbReference type="SAM" id="MobiDB-lite"/>
    </source>
</evidence>
<comment type="caution">
    <text evidence="2">The sequence shown here is derived from an EMBL/GenBank/DDBJ whole genome shotgun (WGS) entry which is preliminary data.</text>
</comment>
<accession>A0A5B0PV49</accession>
<dbReference type="OrthoDB" id="26722at2759"/>
<name>A0A5B0PV49_PUCGR</name>
<protein>
    <submittedName>
        <fullName evidence="2">Uncharacterized protein</fullName>
    </submittedName>
</protein>
<feature type="region of interest" description="Disordered" evidence="1">
    <location>
        <begin position="1"/>
        <end position="41"/>
    </location>
</feature>
<feature type="compositionally biased region" description="Basic and acidic residues" evidence="1">
    <location>
        <begin position="1"/>
        <end position="13"/>
    </location>
</feature>
<evidence type="ECO:0000313" key="3">
    <source>
        <dbReference type="Proteomes" id="UP000324748"/>
    </source>
</evidence>
<reference evidence="2 3" key="1">
    <citation type="submission" date="2019-05" db="EMBL/GenBank/DDBJ databases">
        <title>Emergence of the Ug99 lineage of the wheat stem rust pathogen through somatic hybridization.</title>
        <authorList>
            <person name="Li F."/>
            <person name="Upadhyaya N.M."/>
            <person name="Sperschneider J."/>
            <person name="Matny O."/>
            <person name="Nguyen-Phuc H."/>
            <person name="Mago R."/>
            <person name="Raley C."/>
            <person name="Miller M.E."/>
            <person name="Silverstein K.A.T."/>
            <person name="Henningsen E."/>
            <person name="Hirsch C.D."/>
            <person name="Visser B."/>
            <person name="Pretorius Z.A."/>
            <person name="Steffenson B.J."/>
            <person name="Schwessinger B."/>
            <person name="Dodds P.N."/>
            <person name="Figueroa M."/>
        </authorList>
    </citation>
    <scope>NUCLEOTIDE SEQUENCE [LARGE SCALE GENOMIC DNA]</scope>
    <source>
        <strain evidence="2">21-0</strain>
    </source>
</reference>
<proteinExistence type="predicted"/>
<dbReference type="EMBL" id="VSWC01000041">
    <property type="protein sequence ID" value="KAA1104763.1"/>
    <property type="molecule type" value="Genomic_DNA"/>
</dbReference>
<dbReference type="AlphaFoldDB" id="A0A5B0PV49"/>
<organism evidence="2 3">
    <name type="scientific">Puccinia graminis f. sp. tritici</name>
    <dbReference type="NCBI Taxonomy" id="56615"/>
    <lineage>
        <taxon>Eukaryota</taxon>
        <taxon>Fungi</taxon>
        <taxon>Dikarya</taxon>
        <taxon>Basidiomycota</taxon>
        <taxon>Pucciniomycotina</taxon>
        <taxon>Pucciniomycetes</taxon>
        <taxon>Pucciniales</taxon>
        <taxon>Pucciniaceae</taxon>
        <taxon>Puccinia</taxon>
    </lineage>
</organism>
<gene>
    <name evidence="2" type="ORF">PGT21_031377</name>
</gene>
<evidence type="ECO:0000313" key="2">
    <source>
        <dbReference type="EMBL" id="KAA1104763.1"/>
    </source>
</evidence>